<evidence type="ECO:0000313" key="3">
    <source>
        <dbReference type="RefSeq" id="XP_016725244.2"/>
    </source>
</evidence>
<dbReference type="AlphaFoldDB" id="A0A1U8MI61"/>
<sequence>MKIPHTSPDIYNIHMAKTAITALNPIMATSHARSISLPSRSNPKILQIQELLFRLKPVEIVSLSMSEMSNKLGGVRDLLEIFNELLLLSQTQQALLRGCNEKWADDLLDAFFLLLDVCGIAKDVFLQSKEHIRGLRSMFRRRKADEFDLTKEISHYLASRKKSNKLIHKVSKDLNTKRSCSTSYNKAGNDNTMATADMSRQIQHVVLTTLKSLLLYITGFKTQTKVGRWSLVSNLIRSKHVDRNEFEKVDDALNVLLDHKAEKHSNQNLQTELGKLELSFEDVEQQLERLHRDLIKTRVTLLNILSH</sequence>
<organism evidence="2 3">
    <name type="scientific">Gossypium hirsutum</name>
    <name type="common">Upland cotton</name>
    <name type="synonym">Gossypium mexicanum</name>
    <dbReference type="NCBI Taxonomy" id="3635"/>
    <lineage>
        <taxon>Eukaryota</taxon>
        <taxon>Viridiplantae</taxon>
        <taxon>Streptophyta</taxon>
        <taxon>Embryophyta</taxon>
        <taxon>Tracheophyta</taxon>
        <taxon>Spermatophyta</taxon>
        <taxon>Magnoliopsida</taxon>
        <taxon>eudicotyledons</taxon>
        <taxon>Gunneridae</taxon>
        <taxon>Pentapetalae</taxon>
        <taxon>rosids</taxon>
        <taxon>malvids</taxon>
        <taxon>Malvales</taxon>
        <taxon>Malvaceae</taxon>
        <taxon>Malvoideae</taxon>
        <taxon>Gossypium</taxon>
    </lineage>
</organism>
<evidence type="ECO:0008006" key="4">
    <source>
        <dbReference type="Google" id="ProtNLM"/>
    </source>
</evidence>
<dbReference type="RefSeq" id="XP_016725244.2">
    <property type="nucleotide sequence ID" value="XM_016869755.2"/>
</dbReference>
<dbReference type="SMR" id="A0A1U8MI61"/>
<dbReference type="PaxDb" id="3635-A0A1U8MI61"/>
<dbReference type="InterPro" id="IPR004320">
    <property type="entry name" value="BPS1_pln"/>
</dbReference>
<dbReference type="Pfam" id="PF03087">
    <property type="entry name" value="BPS1"/>
    <property type="match status" value="1"/>
</dbReference>
<gene>
    <name evidence="3" type="primary">LOC107936966</name>
</gene>
<name>A0A1U8MI61_GOSHI</name>
<reference evidence="3" key="2">
    <citation type="submission" date="2025-08" db="UniProtKB">
        <authorList>
            <consortium name="RefSeq"/>
        </authorList>
    </citation>
    <scope>IDENTIFICATION</scope>
</reference>
<dbReference type="Proteomes" id="UP000818029">
    <property type="component" value="Chromosome A01"/>
</dbReference>
<proteinExistence type="predicted"/>
<reference evidence="2" key="1">
    <citation type="journal article" date="2020" name="Nat. Genet.">
        <title>Genomic diversifications of five Gossypium allopolyploid species and their impact on cotton improvement.</title>
        <authorList>
            <person name="Chen Z.J."/>
            <person name="Sreedasyam A."/>
            <person name="Ando A."/>
            <person name="Song Q."/>
            <person name="De Santiago L.M."/>
            <person name="Hulse-Kemp A.M."/>
            <person name="Ding M."/>
            <person name="Ye W."/>
            <person name="Kirkbride R.C."/>
            <person name="Jenkins J."/>
            <person name="Plott C."/>
            <person name="Lovell J."/>
            <person name="Lin Y.M."/>
            <person name="Vaughn R."/>
            <person name="Liu B."/>
            <person name="Simpson S."/>
            <person name="Scheffler B.E."/>
            <person name="Wen L."/>
            <person name="Saski C.A."/>
            <person name="Grover C.E."/>
            <person name="Hu G."/>
            <person name="Conover J.L."/>
            <person name="Carlson J.W."/>
            <person name="Shu S."/>
            <person name="Boston L.B."/>
            <person name="Williams M."/>
            <person name="Peterson D.G."/>
            <person name="McGee K."/>
            <person name="Jones D.C."/>
            <person name="Wendel J.F."/>
            <person name="Stelly D.M."/>
            <person name="Grimwood J."/>
            <person name="Schmutz J."/>
        </authorList>
    </citation>
    <scope>NUCLEOTIDE SEQUENCE [LARGE SCALE GENOMIC DNA]</scope>
    <source>
        <strain evidence="2">cv. TM-1</strain>
    </source>
</reference>
<dbReference type="PANTHER" id="PTHR33070:SF129">
    <property type="entry name" value="DUF241 DOMAIN PROTEIN"/>
    <property type="match status" value="1"/>
</dbReference>
<dbReference type="GO" id="GO:0048367">
    <property type="term" value="P:shoot system development"/>
    <property type="evidence" value="ECO:0007669"/>
    <property type="project" value="InterPro"/>
</dbReference>
<accession>A0A1U8MI61</accession>
<keyword evidence="1" id="KW-0175">Coiled coil</keyword>
<dbReference type="GeneID" id="107936966"/>
<keyword evidence="2" id="KW-1185">Reference proteome</keyword>
<dbReference type="PANTHER" id="PTHR33070">
    <property type="entry name" value="OS06G0725500 PROTEIN"/>
    <property type="match status" value="1"/>
</dbReference>
<protein>
    <recommendedName>
        <fullName evidence="4">DUF241 domain protein</fullName>
    </recommendedName>
</protein>
<feature type="coiled-coil region" evidence="1">
    <location>
        <begin position="266"/>
        <end position="293"/>
    </location>
</feature>
<dbReference type="GO" id="GO:0048364">
    <property type="term" value="P:root development"/>
    <property type="evidence" value="ECO:0007669"/>
    <property type="project" value="InterPro"/>
</dbReference>
<dbReference type="STRING" id="3635.A0A1U8MI61"/>
<dbReference type="KEGG" id="ghi:107936966"/>
<evidence type="ECO:0000313" key="2">
    <source>
        <dbReference type="Proteomes" id="UP000818029"/>
    </source>
</evidence>
<evidence type="ECO:0000256" key="1">
    <source>
        <dbReference type="SAM" id="Coils"/>
    </source>
</evidence>